<sequence length="132" mass="14199">MPPTLTSAEISKHNTLNDIWLVIDGNVWDFSDFVREHPGGIAVILQCAGKDATDVYSEVHGPNLVRSTLPAAHLKGVLAPGAAMHKPKQTQHAQPGNMTSPNDERQDGQKAPPAPPSKPPLDTLISAHDFEQ</sequence>
<feature type="non-terminal residue" evidence="8">
    <location>
        <position position="132"/>
    </location>
</feature>
<keyword evidence="1 5" id="KW-0349">Heme</keyword>
<comment type="caution">
    <text evidence="8">The sequence shown here is derived from an EMBL/GenBank/DDBJ whole genome shotgun (WGS) entry which is preliminary data.</text>
</comment>
<dbReference type="PROSITE" id="PS00191">
    <property type="entry name" value="CYTOCHROME_B5_1"/>
    <property type="match status" value="1"/>
</dbReference>
<evidence type="ECO:0000259" key="7">
    <source>
        <dbReference type="PROSITE" id="PS50255"/>
    </source>
</evidence>
<evidence type="ECO:0000256" key="3">
    <source>
        <dbReference type="ARBA" id="ARBA00023004"/>
    </source>
</evidence>
<evidence type="ECO:0000313" key="9">
    <source>
        <dbReference type="Proteomes" id="UP001152533"/>
    </source>
</evidence>
<feature type="domain" description="Cytochrome b5 heme-binding" evidence="7">
    <location>
        <begin position="2"/>
        <end position="79"/>
    </location>
</feature>
<dbReference type="Gene3D" id="3.10.120.10">
    <property type="entry name" value="Cytochrome b5-like heme/steroid binding domain"/>
    <property type="match status" value="1"/>
</dbReference>
<keyword evidence="2 5" id="KW-0479">Metal-binding</keyword>
<evidence type="ECO:0000256" key="5">
    <source>
        <dbReference type="RuleBase" id="RU362121"/>
    </source>
</evidence>
<organism evidence="8 9">
    <name type="scientific">Colletotrichum noveboracense</name>
    <dbReference type="NCBI Taxonomy" id="2664923"/>
    <lineage>
        <taxon>Eukaryota</taxon>
        <taxon>Fungi</taxon>
        <taxon>Dikarya</taxon>
        <taxon>Ascomycota</taxon>
        <taxon>Pezizomycotina</taxon>
        <taxon>Sordariomycetes</taxon>
        <taxon>Hypocreomycetidae</taxon>
        <taxon>Glomerellales</taxon>
        <taxon>Glomerellaceae</taxon>
        <taxon>Colletotrichum</taxon>
        <taxon>Colletotrichum gloeosporioides species complex</taxon>
    </lineage>
</organism>
<dbReference type="GO" id="GO:0016020">
    <property type="term" value="C:membrane"/>
    <property type="evidence" value="ECO:0007669"/>
    <property type="project" value="TreeGrafter"/>
</dbReference>
<gene>
    <name evidence="8" type="ORF">CGXH109_LOCUS155108</name>
</gene>
<dbReference type="AlphaFoldDB" id="A0A9W4SA68"/>
<evidence type="ECO:0000256" key="6">
    <source>
        <dbReference type="SAM" id="MobiDB-lite"/>
    </source>
</evidence>
<dbReference type="InterPro" id="IPR050668">
    <property type="entry name" value="Cytochrome_b5"/>
</dbReference>
<evidence type="ECO:0000256" key="1">
    <source>
        <dbReference type="ARBA" id="ARBA00022617"/>
    </source>
</evidence>
<dbReference type="InterPro" id="IPR036400">
    <property type="entry name" value="Cyt_B5-like_heme/steroid_sf"/>
</dbReference>
<evidence type="ECO:0000256" key="2">
    <source>
        <dbReference type="ARBA" id="ARBA00022723"/>
    </source>
</evidence>
<dbReference type="PANTHER" id="PTHR19359">
    <property type="entry name" value="CYTOCHROME B5"/>
    <property type="match status" value="1"/>
</dbReference>
<feature type="region of interest" description="Disordered" evidence="6">
    <location>
        <begin position="76"/>
        <end position="132"/>
    </location>
</feature>
<dbReference type="GO" id="GO:0046872">
    <property type="term" value="F:metal ion binding"/>
    <property type="evidence" value="ECO:0007669"/>
    <property type="project" value="UniProtKB-UniRule"/>
</dbReference>
<keyword evidence="9" id="KW-1185">Reference proteome</keyword>
<dbReference type="PROSITE" id="PS50255">
    <property type="entry name" value="CYTOCHROME_B5_2"/>
    <property type="match status" value="1"/>
</dbReference>
<name>A0A9W4SA68_9PEZI</name>
<reference evidence="8" key="1">
    <citation type="submission" date="2022-08" db="EMBL/GenBank/DDBJ databases">
        <authorList>
            <person name="Giroux E."/>
            <person name="Giroux E."/>
        </authorList>
    </citation>
    <scope>NUCLEOTIDE SEQUENCE</scope>
    <source>
        <strain evidence="8">H1091258</strain>
    </source>
</reference>
<dbReference type="Proteomes" id="UP001152533">
    <property type="component" value="Unassembled WGS sequence"/>
</dbReference>
<dbReference type="PANTHER" id="PTHR19359:SF95">
    <property type="entry name" value="CYTOCHROME B5 TYPE B"/>
    <property type="match status" value="1"/>
</dbReference>
<dbReference type="InterPro" id="IPR001199">
    <property type="entry name" value="Cyt_B5-like_heme/steroid-bd"/>
</dbReference>
<dbReference type="SUPFAM" id="SSF55856">
    <property type="entry name" value="Cytochrome b5-like heme/steroid binding domain"/>
    <property type="match status" value="1"/>
</dbReference>
<accession>A0A9W4SA68</accession>
<evidence type="ECO:0000313" key="8">
    <source>
        <dbReference type="EMBL" id="CAI0655879.1"/>
    </source>
</evidence>
<dbReference type="Pfam" id="PF00173">
    <property type="entry name" value="Cyt-b5"/>
    <property type="match status" value="1"/>
</dbReference>
<proteinExistence type="inferred from homology"/>
<keyword evidence="3 5" id="KW-0408">Iron</keyword>
<dbReference type="SMART" id="SM01117">
    <property type="entry name" value="Cyt-b5"/>
    <property type="match status" value="1"/>
</dbReference>
<dbReference type="InterPro" id="IPR018506">
    <property type="entry name" value="Cyt_B5_heme-BS"/>
</dbReference>
<feature type="compositionally biased region" description="Polar residues" evidence="6">
    <location>
        <begin position="90"/>
        <end position="101"/>
    </location>
</feature>
<protein>
    <recommendedName>
        <fullName evidence="7">Cytochrome b5 heme-binding domain-containing protein</fullName>
    </recommendedName>
</protein>
<dbReference type="EMBL" id="CAMGZC010003984">
    <property type="protein sequence ID" value="CAI0655879.1"/>
    <property type="molecule type" value="Genomic_DNA"/>
</dbReference>
<dbReference type="PRINTS" id="PR00363">
    <property type="entry name" value="CYTOCHROMEB5"/>
</dbReference>
<dbReference type="GO" id="GO:0020037">
    <property type="term" value="F:heme binding"/>
    <property type="evidence" value="ECO:0007669"/>
    <property type="project" value="UniProtKB-UniRule"/>
</dbReference>
<evidence type="ECO:0000256" key="4">
    <source>
        <dbReference type="ARBA" id="ARBA00038168"/>
    </source>
</evidence>
<comment type="similarity">
    <text evidence="4 5">Belongs to the cytochrome b5 family.</text>
</comment>